<dbReference type="Gene3D" id="1.20.1560.10">
    <property type="entry name" value="ABC transporter type 1, transmembrane domain"/>
    <property type="match status" value="1"/>
</dbReference>
<evidence type="ECO:0000313" key="14">
    <source>
        <dbReference type="Proteomes" id="UP000184114"/>
    </source>
</evidence>
<evidence type="ECO:0000259" key="12">
    <source>
        <dbReference type="PROSITE" id="PS50929"/>
    </source>
</evidence>
<keyword evidence="6" id="KW-0788">Thiol protease</keyword>
<dbReference type="GO" id="GO:0008234">
    <property type="term" value="F:cysteine-type peptidase activity"/>
    <property type="evidence" value="ECO:0007669"/>
    <property type="project" value="UniProtKB-KW"/>
</dbReference>
<dbReference type="STRING" id="1123404.SAMN02745784_02748"/>
<dbReference type="PROSITE" id="PS00211">
    <property type="entry name" value="ABC_TRANSPORTER_1"/>
    <property type="match status" value="1"/>
</dbReference>
<feature type="transmembrane region" description="Helical" evidence="10">
    <location>
        <begin position="12"/>
        <end position="31"/>
    </location>
</feature>
<dbReference type="GO" id="GO:0005886">
    <property type="term" value="C:plasma membrane"/>
    <property type="evidence" value="ECO:0007669"/>
    <property type="project" value="UniProtKB-SubCell"/>
</dbReference>
<organism evidence="13 14">
    <name type="scientific">Tissierella praeacuta DSM 18095</name>
    <dbReference type="NCBI Taxonomy" id="1123404"/>
    <lineage>
        <taxon>Bacteria</taxon>
        <taxon>Bacillati</taxon>
        <taxon>Bacillota</taxon>
        <taxon>Tissierellia</taxon>
        <taxon>Tissierellales</taxon>
        <taxon>Tissierellaceae</taxon>
        <taxon>Tissierella</taxon>
    </lineage>
</organism>
<name>A0A1M4YRY6_9FIRM</name>
<dbReference type="PANTHER" id="PTHR43394:SF1">
    <property type="entry name" value="ATP-BINDING CASSETTE SUB-FAMILY B MEMBER 10, MITOCHONDRIAL"/>
    <property type="match status" value="1"/>
</dbReference>
<evidence type="ECO:0000256" key="6">
    <source>
        <dbReference type="ARBA" id="ARBA00022807"/>
    </source>
</evidence>
<proteinExistence type="predicted"/>
<dbReference type="FunFam" id="3.40.50.300:FF:000299">
    <property type="entry name" value="ABC transporter ATP-binding protein/permease"/>
    <property type="match status" value="1"/>
</dbReference>
<evidence type="ECO:0000256" key="10">
    <source>
        <dbReference type="SAM" id="Phobius"/>
    </source>
</evidence>
<feature type="domain" description="ABC transporter" evidence="11">
    <location>
        <begin position="325"/>
        <end position="559"/>
    </location>
</feature>
<dbReference type="GeneID" id="90995504"/>
<dbReference type="Gene3D" id="3.40.50.300">
    <property type="entry name" value="P-loop containing nucleotide triphosphate hydrolases"/>
    <property type="match status" value="1"/>
</dbReference>
<keyword evidence="6" id="KW-0378">Hydrolase</keyword>
<dbReference type="InterPro" id="IPR017871">
    <property type="entry name" value="ABC_transporter-like_CS"/>
</dbReference>
<evidence type="ECO:0000256" key="2">
    <source>
        <dbReference type="ARBA" id="ARBA00022448"/>
    </source>
</evidence>
<evidence type="ECO:0000256" key="7">
    <source>
        <dbReference type="ARBA" id="ARBA00022840"/>
    </source>
</evidence>
<dbReference type="EMBL" id="FQTY01000018">
    <property type="protein sequence ID" value="SHF08096.1"/>
    <property type="molecule type" value="Genomic_DNA"/>
</dbReference>
<dbReference type="Pfam" id="PF00005">
    <property type="entry name" value="ABC_tran"/>
    <property type="match status" value="1"/>
</dbReference>
<accession>A0A1M4YRY6</accession>
<dbReference type="SMART" id="SM00382">
    <property type="entry name" value="AAA"/>
    <property type="match status" value="1"/>
</dbReference>
<dbReference type="InterPro" id="IPR039421">
    <property type="entry name" value="Type_1_exporter"/>
</dbReference>
<comment type="subcellular location">
    <subcellularLocation>
        <location evidence="1">Cell membrane</location>
        <topology evidence="1">Multi-pass membrane protein</topology>
    </subcellularLocation>
</comment>
<dbReference type="AlphaFoldDB" id="A0A1M4YRY6"/>
<feature type="domain" description="ABC transmembrane type-1" evidence="12">
    <location>
        <begin position="16"/>
        <end position="294"/>
    </location>
</feature>
<dbReference type="InterPro" id="IPR003593">
    <property type="entry name" value="AAA+_ATPase"/>
</dbReference>
<dbReference type="CDD" id="cd07346">
    <property type="entry name" value="ABC_6TM_exporters"/>
    <property type="match status" value="1"/>
</dbReference>
<gene>
    <name evidence="13" type="ORF">SAMN02745784_02748</name>
</gene>
<feature type="transmembrane region" description="Helical" evidence="10">
    <location>
        <begin position="51"/>
        <end position="69"/>
    </location>
</feature>
<dbReference type="Proteomes" id="UP000184114">
    <property type="component" value="Unassembled WGS sequence"/>
</dbReference>
<evidence type="ECO:0000256" key="8">
    <source>
        <dbReference type="ARBA" id="ARBA00022989"/>
    </source>
</evidence>
<dbReference type="PANTHER" id="PTHR43394">
    <property type="entry name" value="ATP-DEPENDENT PERMEASE MDL1, MITOCHONDRIAL"/>
    <property type="match status" value="1"/>
</dbReference>
<dbReference type="InterPro" id="IPR036640">
    <property type="entry name" value="ABC1_TM_sf"/>
</dbReference>
<dbReference type="InterPro" id="IPR011527">
    <property type="entry name" value="ABC1_TM_dom"/>
</dbReference>
<dbReference type="SUPFAM" id="SSF52540">
    <property type="entry name" value="P-loop containing nucleoside triphosphate hydrolases"/>
    <property type="match status" value="1"/>
</dbReference>
<feature type="transmembrane region" description="Helical" evidence="10">
    <location>
        <begin position="238"/>
        <end position="259"/>
    </location>
</feature>
<keyword evidence="9 10" id="KW-0472">Membrane</keyword>
<evidence type="ECO:0000256" key="5">
    <source>
        <dbReference type="ARBA" id="ARBA00022741"/>
    </source>
</evidence>
<dbReference type="Pfam" id="PF00664">
    <property type="entry name" value="ABC_membrane"/>
    <property type="match status" value="1"/>
</dbReference>
<evidence type="ECO:0000256" key="9">
    <source>
        <dbReference type="ARBA" id="ARBA00023136"/>
    </source>
</evidence>
<keyword evidence="8 10" id="KW-1133">Transmembrane helix</keyword>
<dbReference type="SUPFAM" id="SSF90123">
    <property type="entry name" value="ABC transporter transmembrane region"/>
    <property type="match status" value="1"/>
</dbReference>
<dbReference type="GO" id="GO:0015421">
    <property type="term" value="F:ABC-type oligopeptide transporter activity"/>
    <property type="evidence" value="ECO:0007669"/>
    <property type="project" value="TreeGrafter"/>
</dbReference>
<dbReference type="InterPro" id="IPR027417">
    <property type="entry name" value="P-loop_NTPase"/>
</dbReference>
<dbReference type="GO" id="GO:0005524">
    <property type="term" value="F:ATP binding"/>
    <property type="evidence" value="ECO:0007669"/>
    <property type="project" value="UniProtKB-KW"/>
</dbReference>
<keyword evidence="4 10" id="KW-0812">Transmembrane</keyword>
<keyword evidence="7 13" id="KW-0067">ATP-binding</keyword>
<reference evidence="14" key="1">
    <citation type="submission" date="2016-11" db="EMBL/GenBank/DDBJ databases">
        <authorList>
            <person name="Varghese N."/>
            <person name="Submissions S."/>
        </authorList>
    </citation>
    <scope>NUCLEOTIDE SEQUENCE [LARGE SCALE GENOMIC DNA]</scope>
    <source>
        <strain evidence="14">DSM 18095</strain>
    </source>
</reference>
<evidence type="ECO:0000256" key="1">
    <source>
        <dbReference type="ARBA" id="ARBA00004651"/>
    </source>
</evidence>
<keyword evidence="2" id="KW-0813">Transport</keyword>
<dbReference type="PROSITE" id="PS50893">
    <property type="entry name" value="ABC_TRANSPORTER_2"/>
    <property type="match status" value="1"/>
</dbReference>
<feature type="transmembrane region" description="Helical" evidence="10">
    <location>
        <begin position="137"/>
        <end position="165"/>
    </location>
</feature>
<evidence type="ECO:0000313" key="13">
    <source>
        <dbReference type="EMBL" id="SHF08096.1"/>
    </source>
</evidence>
<sequence>MKKYIYKYKGLLVVNIILLFIITLMDILLAAGLKIIVDTGVNKNLGNFNEILIYSVIFVIFSFLVNYLSDIMKAKYIQKTFLNFKGDLFKRLIEKNIMDFRENNISYYISMFTNDLTMLEQDYFSTVLDMVYQSFRFVLATIAVVIMSPYLLVIVIVVGILPIIIPNLFGKKVSLYRKDFSDSLSKFTASMKEYLSGYEVIKSFNIEDKIKEEYKNSNKEVEMTKYRFKVFSSLVTNLSSISGFMMFLVVIIFGTYMVIKGKLTVGSMMASVQLMNYIVNPLRVFSEDINKIKSIKQISNKFKDLLSSNADKGKGIEKDVLCDEIKFKNVSFTYNEDKDILKNISFSVKKGEKYAIVGPSGSGKSTILKLLLGYFEEFKGEITIDGTDIRHIRPDSLYEMVSVIQQEVFIFDSNVKNNIVLFKDYSDEHINDIIEKSGLSLFVNSLNNGLDTKVGESGCNLSGGERQRLAIARALIKGTPILVLDEATSSLDNETTYKIEKSLIDIDELTTLVVTHKLIKNILEKYDGIIVIKDGEIKEIGTFDDLMDRKKYFYSLYTIEGESTYGVGIKEVSND</sequence>
<evidence type="ECO:0000256" key="3">
    <source>
        <dbReference type="ARBA" id="ARBA00022475"/>
    </source>
</evidence>
<protein>
    <submittedName>
        <fullName evidence="13">ATP-binding cassette, subfamily C</fullName>
    </submittedName>
</protein>
<evidence type="ECO:0000259" key="11">
    <source>
        <dbReference type="PROSITE" id="PS50893"/>
    </source>
</evidence>
<keyword evidence="5" id="KW-0547">Nucleotide-binding</keyword>
<dbReference type="InterPro" id="IPR003439">
    <property type="entry name" value="ABC_transporter-like_ATP-bd"/>
</dbReference>
<dbReference type="PROSITE" id="PS50929">
    <property type="entry name" value="ABC_TM1F"/>
    <property type="match status" value="1"/>
</dbReference>
<dbReference type="GO" id="GO:0016887">
    <property type="term" value="F:ATP hydrolysis activity"/>
    <property type="evidence" value="ECO:0007669"/>
    <property type="project" value="InterPro"/>
</dbReference>
<keyword evidence="6" id="KW-0645">Protease</keyword>
<keyword evidence="3" id="KW-1003">Cell membrane</keyword>
<keyword evidence="14" id="KW-1185">Reference proteome</keyword>
<evidence type="ECO:0000256" key="4">
    <source>
        <dbReference type="ARBA" id="ARBA00022692"/>
    </source>
</evidence>
<dbReference type="RefSeq" id="WP_072977277.1">
    <property type="nucleotide sequence ID" value="NZ_FQTY01000018.1"/>
</dbReference>